<evidence type="ECO:0000256" key="15">
    <source>
        <dbReference type="ARBA" id="ARBA00023291"/>
    </source>
</evidence>
<dbReference type="InterPro" id="IPR012675">
    <property type="entry name" value="Beta-grasp_dom_sf"/>
</dbReference>
<evidence type="ECO:0000259" key="20">
    <source>
        <dbReference type="PROSITE" id="PS51379"/>
    </source>
</evidence>
<evidence type="ECO:0000256" key="4">
    <source>
        <dbReference type="ARBA" id="ARBA00012792"/>
    </source>
</evidence>
<dbReference type="PROSITE" id="PS51085">
    <property type="entry name" value="2FE2S_FER_2"/>
    <property type="match status" value="1"/>
</dbReference>
<accession>A0AAJ7RIY4</accession>
<dbReference type="CDD" id="cd00207">
    <property type="entry name" value="fer2"/>
    <property type="match status" value="1"/>
</dbReference>
<evidence type="ECO:0000256" key="2">
    <source>
        <dbReference type="ARBA" id="ARBA00004788"/>
    </source>
</evidence>
<dbReference type="Pfam" id="PF13183">
    <property type="entry name" value="Fer4_8"/>
    <property type="match status" value="1"/>
</dbReference>
<dbReference type="InterPro" id="IPR006058">
    <property type="entry name" value="2Fe2S_fd_BS"/>
</dbReference>
<evidence type="ECO:0000256" key="18">
    <source>
        <dbReference type="SAM" id="MobiDB-lite"/>
    </source>
</evidence>
<evidence type="ECO:0000256" key="7">
    <source>
        <dbReference type="ARBA" id="ARBA00022485"/>
    </source>
</evidence>
<evidence type="ECO:0000256" key="17">
    <source>
        <dbReference type="RuleBase" id="RU361237"/>
    </source>
</evidence>
<feature type="compositionally biased region" description="Basic and acidic residues" evidence="18">
    <location>
        <begin position="328"/>
        <end position="337"/>
    </location>
</feature>
<feature type="region of interest" description="Disordered" evidence="18">
    <location>
        <begin position="317"/>
        <end position="337"/>
    </location>
</feature>
<dbReference type="InterPro" id="IPR009051">
    <property type="entry name" value="Helical_ferredxn"/>
</dbReference>
<evidence type="ECO:0000256" key="1">
    <source>
        <dbReference type="ARBA" id="ARBA00004443"/>
    </source>
</evidence>
<comment type="cofactor">
    <cofactor evidence="17">
        <name>[2Fe-2S] cluster</name>
        <dbReference type="ChEBI" id="CHEBI:190135"/>
    </cofactor>
    <text evidence="17">Binds 1 [2Fe-2S] cluster.</text>
</comment>
<dbReference type="Gene3D" id="3.10.20.30">
    <property type="match status" value="1"/>
</dbReference>
<evidence type="ECO:0000313" key="21">
    <source>
        <dbReference type="Proteomes" id="UP000694920"/>
    </source>
</evidence>
<feature type="domain" description="2Fe-2S ferredoxin-type" evidence="19">
    <location>
        <begin position="88"/>
        <end position="169"/>
    </location>
</feature>
<dbReference type="PROSITE" id="PS51379">
    <property type="entry name" value="4FE4S_FER_2"/>
    <property type="match status" value="1"/>
</dbReference>
<keyword evidence="9 17" id="KW-0001">2Fe-2S</keyword>
<keyword evidence="6" id="KW-0813">Transport</keyword>
<keyword evidence="17" id="KW-0472">Membrane</keyword>
<comment type="pathway">
    <text evidence="2 17">Carbohydrate metabolism; tricarboxylic acid cycle; fumarate from succinate (eukaryal route): step 1/1.</text>
</comment>
<keyword evidence="17" id="KW-0999">Mitochondrion inner membrane</keyword>
<evidence type="ECO:0000256" key="16">
    <source>
        <dbReference type="ARBA" id="ARBA00049220"/>
    </source>
</evidence>
<comment type="cofactor">
    <cofactor evidence="17">
        <name>[4Fe-4S] cluster</name>
        <dbReference type="ChEBI" id="CHEBI:49883"/>
    </cofactor>
    <text evidence="17">Binds 1 [4Fe-4S] cluster.</text>
</comment>
<comment type="cofactor">
    <cofactor evidence="17">
        <name>[3Fe-4S] cluster</name>
        <dbReference type="ChEBI" id="CHEBI:21137"/>
    </cofactor>
    <text evidence="17">Binds 1 [3Fe-4S] cluster.</text>
</comment>
<evidence type="ECO:0000256" key="14">
    <source>
        <dbReference type="ARBA" id="ARBA00023014"/>
    </source>
</evidence>
<sequence length="337" mass="38689">MSIVVSPSIRFLQKMNSLANLLSRTRISMKTINVPFEKRLFSTSSTKMPIMISEKEMAMQCLKSGPGIIKPRPKLKKVRVYRWSPDKPNVKPYMQQFVVDLNNCGTMVLDVLHYIKMEYDPTLSFRRSCREGICGSCSMNINGVNTLACITKVKPDEAKPLIIYPLPHMYVIRDLVTDMSHFLEQYRLIDPWLKRKGEENFNGIRPLLQSENDRSDLDGLYECILCGCCSYACPPYWWLGDRYLGPAILLQAYRWIIDSRDTADKERLGKLRDFYSVFRCQTIFNCTKTCPKGLNPGKAIAQIKRLLVGLAKKKRPDLETPLPNPCGGKEDIPCRKE</sequence>
<proteinExistence type="inferred from homology"/>
<reference evidence="22" key="1">
    <citation type="submission" date="2025-08" db="UniProtKB">
        <authorList>
            <consortium name="RefSeq"/>
        </authorList>
    </citation>
    <scope>IDENTIFICATION</scope>
</reference>
<dbReference type="InterPro" id="IPR017900">
    <property type="entry name" value="4Fe4S_Fe_S_CS"/>
</dbReference>
<evidence type="ECO:0000313" key="22">
    <source>
        <dbReference type="RefSeq" id="XP_024941802.1"/>
    </source>
</evidence>
<dbReference type="PANTHER" id="PTHR11921">
    <property type="entry name" value="SUCCINATE DEHYDROGENASE IRON-SULFUR PROTEIN"/>
    <property type="match status" value="1"/>
</dbReference>
<feature type="domain" description="4Fe-4S ferredoxin-type" evidence="20">
    <location>
        <begin position="213"/>
        <end position="243"/>
    </location>
</feature>
<evidence type="ECO:0000259" key="19">
    <source>
        <dbReference type="PROSITE" id="PS51085"/>
    </source>
</evidence>
<dbReference type="GO" id="GO:0008177">
    <property type="term" value="F:succinate dehydrogenase (quinone) activity"/>
    <property type="evidence" value="ECO:0007669"/>
    <property type="project" value="UniProtKB-EC"/>
</dbReference>
<dbReference type="Proteomes" id="UP000694920">
    <property type="component" value="Unplaced"/>
</dbReference>
<dbReference type="GO" id="GO:0009055">
    <property type="term" value="F:electron transfer activity"/>
    <property type="evidence" value="ECO:0007669"/>
    <property type="project" value="InterPro"/>
</dbReference>
<dbReference type="GeneID" id="107268770"/>
<evidence type="ECO:0000256" key="10">
    <source>
        <dbReference type="ARBA" id="ARBA00022723"/>
    </source>
</evidence>
<evidence type="ECO:0000256" key="8">
    <source>
        <dbReference type="ARBA" id="ARBA00022532"/>
    </source>
</evidence>
<dbReference type="FunFam" id="1.10.1060.10:FF:000001">
    <property type="entry name" value="Succinate dehydrogenase iron-sulfur subunit SdhB"/>
    <property type="match status" value="1"/>
</dbReference>
<dbReference type="GO" id="GO:0022904">
    <property type="term" value="P:respiratory electron transport chain"/>
    <property type="evidence" value="ECO:0007669"/>
    <property type="project" value="TreeGrafter"/>
</dbReference>
<dbReference type="PROSITE" id="PS00197">
    <property type="entry name" value="2FE2S_FER_1"/>
    <property type="match status" value="1"/>
</dbReference>
<dbReference type="GO" id="GO:0006099">
    <property type="term" value="P:tricarboxylic acid cycle"/>
    <property type="evidence" value="ECO:0007669"/>
    <property type="project" value="UniProtKB-KW"/>
</dbReference>
<keyword evidence="14 17" id="KW-0411">Iron-sulfur</keyword>
<dbReference type="PROSITE" id="PS00198">
    <property type="entry name" value="4FE4S_FER_1"/>
    <property type="match status" value="1"/>
</dbReference>
<dbReference type="SUPFAM" id="SSF46548">
    <property type="entry name" value="alpha-helical ferredoxin"/>
    <property type="match status" value="1"/>
</dbReference>
<dbReference type="GO" id="GO:0051537">
    <property type="term" value="F:2 iron, 2 sulfur cluster binding"/>
    <property type="evidence" value="ECO:0007669"/>
    <property type="project" value="UniProtKB-KW"/>
</dbReference>
<keyword evidence="17" id="KW-0496">Mitochondrion</keyword>
<dbReference type="GO" id="GO:0046872">
    <property type="term" value="F:metal ion binding"/>
    <property type="evidence" value="ECO:0007669"/>
    <property type="project" value="UniProtKB-KW"/>
</dbReference>
<dbReference type="AlphaFoldDB" id="A0AAJ7RIY4"/>
<dbReference type="NCBIfam" id="TIGR00384">
    <property type="entry name" value="dhsB"/>
    <property type="match status" value="1"/>
</dbReference>
<gene>
    <name evidence="22" type="primary">LOC107268770</name>
</gene>
<dbReference type="NCBIfam" id="NF004616">
    <property type="entry name" value="PRK05950.1"/>
    <property type="match status" value="1"/>
</dbReference>
<keyword evidence="13 17" id="KW-0408">Iron</keyword>
<dbReference type="InterPro" id="IPR050573">
    <property type="entry name" value="SDH/FRD_Iron-Sulfur"/>
</dbReference>
<dbReference type="GO" id="GO:0051539">
    <property type="term" value="F:4 iron, 4 sulfur cluster binding"/>
    <property type="evidence" value="ECO:0007669"/>
    <property type="project" value="UniProtKB-KW"/>
</dbReference>
<keyword evidence="12" id="KW-0560">Oxidoreductase</keyword>
<keyword evidence="21" id="KW-1185">Reference proteome</keyword>
<dbReference type="SUPFAM" id="SSF54292">
    <property type="entry name" value="2Fe-2S ferredoxin-like"/>
    <property type="match status" value="1"/>
</dbReference>
<dbReference type="Gene3D" id="1.10.1060.10">
    <property type="entry name" value="Alpha-helical ferredoxin"/>
    <property type="match status" value="1"/>
</dbReference>
<name>A0AAJ7RIY4_CEPCN</name>
<dbReference type="InterPro" id="IPR025192">
    <property type="entry name" value="Succ_DH/fum_Rdtase_N"/>
</dbReference>
<dbReference type="InterPro" id="IPR017896">
    <property type="entry name" value="4Fe4S_Fe-S-bd"/>
</dbReference>
<evidence type="ECO:0000256" key="12">
    <source>
        <dbReference type="ARBA" id="ARBA00023002"/>
    </source>
</evidence>
<keyword evidence="7 17" id="KW-0004">4Fe-4S</keyword>
<keyword evidence="10 17" id="KW-0479">Metal-binding</keyword>
<comment type="catalytic activity">
    <reaction evidence="16">
        <text>a quinone + succinate = fumarate + a quinol</text>
        <dbReference type="Rhea" id="RHEA:40523"/>
        <dbReference type="ChEBI" id="CHEBI:24646"/>
        <dbReference type="ChEBI" id="CHEBI:29806"/>
        <dbReference type="ChEBI" id="CHEBI:30031"/>
        <dbReference type="ChEBI" id="CHEBI:132124"/>
        <dbReference type="EC" id="1.3.5.1"/>
    </reaction>
</comment>
<dbReference type="InterPro" id="IPR036010">
    <property type="entry name" value="2Fe-2S_ferredoxin-like_sf"/>
</dbReference>
<comment type="similarity">
    <text evidence="3 17">Belongs to the succinate dehydrogenase/fumarate reductase iron-sulfur protein family.</text>
</comment>
<evidence type="ECO:0000256" key="5">
    <source>
        <dbReference type="ARBA" id="ARBA00016766"/>
    </source>
</evidence>
<keyword evidence="8" id="KW-0816">Tricarboxylic acid cycle</keyword>
<organism evidence="21 22">
    <name type="scientific">Cephus cinctus</name>
    <name type="common">Wheat stem sawfly</name>
    <dbReference type="NCBI Taxonomy" id="211228"/>
    <lineage>
        <taxon>Eukaryota</taxon>
        <taxon>Metazoa</taxon>
        <taxon>Ecdysozoa</taxon>
        <taxon>Arthropoda</taxon>
        <taxon>Hexapoda</taxon>
        <taxon>Insecta</taxon>
        <taxon>Pterygota</taxon>
        <taxon>Neoptera</taxon>
        <taxon>Endopterygota</taxon>
        <taxon>Hymenoptera</taxon>
        <taxon>Cephoidea</taxon>
        <taxon>Cephidae</taxon>
        <taxon>Cephus</taxon>
    </lineage>
</organism>
<dbReference type="FunFam" id="3.10.20.30:FF:000007">
    <property type="entry name" value="Succinate dehydrogenase [ubiquinone] iron-sulfur subunit, mitochondrial"/>
    <property type="match status" value="1"/>
</dbReference>
<evidence type="ECO:0000256" key="6">
    <source>
        <dbReference type="ARBA" id="ARBA00022448"/>
    </source>
</evidence>
<keyword evidence="11" id="KW-0249">Electron transport</keyword>
<evidence type="ECO:0000256" key="11">
    <source>
        <dbReference type="ARBA" id="ARBA00022982"/>
    </source>
</evidence>
<dbReference type="InterPro" id="IPR004489">
    <property type="entry name" value="Succ_DH/fum_Rdtase_Fe-S"/>
</dbReference>
<dbReference type="InterPro" id="IPR001041">
    <property type="entry name" value="2Fe-2S_ferredoxin-type"/>
</dbReference>
<evidence type="ECO:0000256" key="13">
    <source>
        <dbReference type="ARBA" id="ARBA00023004"/>
    </source>
</evidence>
<comment type="subcellular location">
    <subcellularLocation>
        <location evidence="1 17">Mitochondrion inner membrane</location>
        <topology evidence="1 17">Peripheral membrane protein</topology>
        <orientation evidence="1 17">Matrix side</orientation>
    </subcellularLocation>
</comment>
<evidence type="ECO:0000256" key="3">
    <source>
        <dbReference type="ARBA" id="ARBA00009433"/>
    </source>
</evidence>
<protein>
    <recommendedName>
        <fullName evidence="5 17">Succinate dehydrogenase [ubiquinone] iron-sulfur subunit, mitochondrial</fullName>
        <ecNumber evidence="4 17">1.3.5.1</ecNumber>
    </recommendedName>
</protein>
<dbReference type="Pfam" id="PF13085">
    <property type="entry name" value="Fer2_3"/>
    <property type="match status" value="1"/>
</dbReference>
<keyword evidence="15 17" id="KW-0003">3Fe-4S</keyword>
<dbReference type="GO" id="GO:0005743">
    <property type="term" value="C:mitochondrial inner membrane"/>
    <property type="evidence" value="ECO:0007669"/>
    <property type="project" value="UniProtKB-SubCell"/>
</dbReference>
<evidence type="ECO:0000256" key="9">
    <source>
        <dbReference type="ARBA" id="ARBA00022714"/>
    </source>
</evidence>
<dbReference type="GO" id="GO:0051538">
    <property type="term" value="F:3 iron, 4 sulfur cluster binding"/>
    <property type="evidence" value="ECO:0007669"/>
    <property type="project" value="UniProtKB-KW"/>
</dbReference>
<comment type="function">
    <text evidence="17">Iron-sulfur protein (IP) subunit of succinate dehydrogenase (SDH) that is involved in complex II of the mitochondrial electron transport chain and is responsible for transferring electrons from succinate to ubiquinone (coenzyme Q).</text>
</comment>
<dbReference type="EC" id="1.3.5.1" evidence="4 17"/>
<dbReference type="PANTHER" id="PTHR11921:SF29">
    <property type="entry name" value="SUCCINATE DEHYDROGENASE [UBIQUINONE] IRON-SULFUR SUBUNIT, MITOCHONDRIAL"/>
    <property type="match status" value="1"/>
</dbReference>
<dbReference type="KEGG" id="ccin:107268770"/>
<dbReference type="RefSeq" id="XP_024941802.1">
    <property type="nucleotide sequence ID" value="XM_025086034.1"/>
</dbReference>